<organism evidence="3 4">
    <name type="scientific">Arthrobacter mangrovi</name>
    <dbReference type="NCBI Taxonomy" id="2966350"/>
    <lineage>
        <taxon>Bacteria</taxon>
        <taxon>Bacillati</taxon>
        <taxon>Actinomycetota</taxon>
        <taxon>Actinomycetes</taxon>
        <taxon>Micrococcales</taxon>
        <taxon>Micrococcaceae</taxon>
        <taxon>Arthrobacter</taxon>
    </lineage>
</organism>
<dbReference type="InterPro" id="IPR036291">
    <property type="entry name" value="NAD(P)-bd_dom_sf"/>
</dbReference>
<dbReference type="InterPro" id="IPR001509">
    <property type="entry name" value="Epimerase_deHydtase"/>
</dbReference>
<reference evidence="3 4" key="1">
    <citation type="journal article" date="2023" name="Int. J. Syst. Evol. Microbiol.">
        <title>Arthrobacter mangrovi sp. nov., an actinobacterium isolated from the rhizosphere of a mangrove.</title>
        <authorList>
            <person name="Hamada M."/>
            <person name="Saitou S."/>
            <person name="Enomoto N."/>
            <person name="Nanri K."/>
            <person name="Hidaka K."/>
            <person name="Miura T."/>
            <person name="Tamura T."/>
        </authorList>
    </citation>
    <scope>NUCLEOTIDE SEQUENCE [LARGE SCALE GENOMIC DNA]</scope>
    <source>
        <strain evidence="3 4">NBRC 112813</strain>
    </source>
</reference>
<proteinExistence type="predicted"/>
<dbReference type="RefSeq" id="WP_264796589.1">
    <property type="nucleotide sequence ID" value="NZ_BRVS01000018.1"/>
</dbReference>
<comment type="caution">
    <text evidence="3">The sequence shown here is derived from an EMBL/GenBank/DDBJ whole genome shotgun (WGS) entry which is preliminary data.</text>
</comment>
<sequence length="360" mass="37439">MSGGAEGTDRRSVLVTGASGMLGGAVARLLLDQGHRVRTFQRRPADVAGPAAGTAGAGGMAGTGGGPAAEQVLGSLADPAAVARAVEGMDAVIHLAAKVSFTGEWDEFAAVNIEGTRTLLDCARAAGTADLVFVSSPSVAHFGEPIAGAGAGAADPERARGFYARSKASAELLALGADAPGFRVAAIRPHVVWGPGDTQLVERVLERAKAGRLPLLDHGAALIDTTYIDNAADAIVRALHRMEYAHGQALVVTNGEPRTVGELLAGICTAGGVKPPAWRVPGRVARGAGSLLEHVWLAAGRRGLVRDEPPMTRFLAEQLSTSHWFDQRRTREVLDWSPAVSIDDGLRRLAEHYSRPGRTA</sequence>
<evidence type="ECO:0000259" key="2">
    <source>
        <dbReference type="Pfam" id="PF01370"/>
    </source>
</evidence>
<dbReference type="EMBL" id="BRVS01000018">
    <property type="protein sequence ID" value="GLB68496.1"/>
    <property type="molecule type" value="Genomic_DNA"/>
</dbReference>
<dbReference type="SUPFAM" id="SSF51735">
    <property type="entry name" value="NAD(P)-binding Rossmann-fold domains"/>
    <property type="match status" value="1"/>
</dbReference>
<accession>A0ABQ5MWX4</accession>
<dbReference type="InterPro" id="IPR051783">
    <property type="entry name" value="NAD(P)-dependent_oxidoreduct"/>
</dbReference>
<gene>
    <name evidence="3" type="ORF">AHIS1636_29380</name>
</gene>
<feature type="domain" description="NAD-dependent epimerase/dehydratase" evidence="2">
    <location>
        <begin position="13"/>
        <end position="249"/>
    </location>
</feature>
<dbReference type="Proteomes" id="UP001209654">
    <property type="component" value="Unassembled WGS sequence"/>
</dbReference>
<name>A0ABQ5MWX4_9MICC</name>
<evidence type="ECO:0000256" key="1">
    <source>
        <dbReference type="SAM" id="MobiDB-lite"/>
    </source>
</evidence>
<dbReference type="Pfam" id="PF01370">
    <property type="entry name" value="Epimerase"/>
    <property type="match status" value="1"/>
</dbReference>
<dbReference type="PANTHER" id="PTHR48079:SF6">
    <property type="entry name" value="NAD(P)-BINDING DOMAIN-CONTAINING PROTEIN-RELATED"/>
    <property type="match status" value="1"/>
</dbReference>
<keyword evidence="4" id="KW-1185">Reference proteome</keyword>
<dbReference type="Gene3D" id="3.40.50.720">
    <property type="entry name" value="NAD(P)-binding Rossmann-like Domain"/>
    <property type="match status" value="1"/>
</dbReference>
<evidence type="ECO:0000313" key="3">
    <source>
        <dbReference type="EMBL" id="GLB68496.1"/>
    </source>
</evidence>
<dbReference type="PANTHER" id="PTHR48079">
    <property type="entry name" value="PROTEIN YEEZ"/>
    <property type="match status" value="1"/>
</dbReference>
<feature type="region of interest" description="Disordered" evidence="1">
    <location>
        <begin position="41"/>
        <end position="63"/>
    </location>
</feature>
<protein>
    <submittedName>
        <fullName evidence="3">Nucleoside-diphosphate sugar epimerase</fullName>
    </submittedName>
</protein>
<evidence type="ECO:0000313" key="4">
    <source>
        <dbReference type="Proteomes" id="UP001209654"/>
    </source>
</evidence>